<dbReference type="InterPro" id="IPR046533">
    <property type="entry name" value="DUF6598"/>
</dbReference>
<keyword evidence="4" id="KW-1185">Reference proteome</keyword>
<name>A0A9R1PAD2_TRITD</name>
<dbReference type="AlphaFoldDB" id="A0A9R1PAD2"/>
<dbReference type="PANTHER" id="PTHR33065:SF169">
    <property type="entry name" value="DUF6598 DOMAIN-CONTAINING PROTEIN"/>
    <property type="match status" value="1"/>
</dbReference>
<dbReference type="OMA" id="KICNISR"/>
<evidence type="ECO:0000256" key="1">
    <source>
        <dbReference type="SAM" id="MobiDB-lite"/>
    </source>
</evidence>
<evidence type="ECO:0000313" key="4">
    <source>
        <dbReference type="Proteomes" id="UP000324705"/>
    </source>
</evidence>
<organism evidence="3 4">
    <name type="scientific">Triticum turgidum subsp. durum</name>
    <name type="common">Durum wheat</name>
    <name type="synonym">Triticum durum</name>
    <dbReference type="NCBI Taxonomy" id="4567"/>
    <lineage>
        <taxon>Eukaryota</taxon>
        <taxon>Viridiplantae</taxon>
        <taxon>Streptophyta</taxon>
        <taxon>Embryophyta</taxon>
        <taxon>Tracheophyta</taxon>
        <taxon>Spermatophyta</taxon>
        <taxon>Magnoliopsida</taxon>
        <taxon>Liliopsida</taxon>
        <taxon>Poales</taxon>
        <taxon>Poaceae</taxon>
        <taxon>BOP clade</taxon>
        <taxon>Pooideae</taxon>
        <taxon>Triticodae</taxon>
        <taxon>Triticeae</taxon>
        <taxon>Triticinae</taxon>
        <taxon>Triticum</taxon>
    </lineage>
</organism>
<evidence type="ECO:0000259" key="2">
    <source>
        <dbReference type="Pfam" id="PF20241"/>
    </source>
</evidence>
<proteinExistence type="predicted"/>
<reference evidence="3 4" key="1">
    <citation type="submission" date="2017-09" db="EMBL/GenBank/DDBJ databases">
        <authorList>
            <consortium name="International Durum Wheat Genome Sequencing Consortium (IDWGSC)"/>
            <person name="Milanesi L."/>
        </authorList>
    </citation>
    <scope>NUCLEOTIDE SEQUENCE [LARGE SCALE GENOMIC DNA]</scope>
    <source>
        <strain evidence="4">cv. Svevo</strain>
    </source>
</reference>
<dbReference type="PANTHER" id="PTHR33065">
    <property type="entry name" value="OS07G0486400 PROTEIN"/>
    <property type="match status" value="1"/>
</dbReference>
<dbReference type="EMBL" id="LT934113">
    <property type="protein sequence ID" value="VAH39463.1"/>
    <property type="molecule type" value="Genomic_DNA"/>
</dbReference>
<feature type="compositionally biased region" description="Basic and acidic residues" evidence="1">
    <location>
        <begin position="1"/>
        <end position="10"/>
    </location>
</feature>
<gene>
    <name evidence="3" type="ORF">TRITD_2Av1G294470</name>
</gene>
<evidence type="ECO:0000313" key="3">
    <source>
        <dbReference type="EMBL" id="VAH39463.1"/>
    </source>
</evidence>
<sequence length="519" mass="59019">MELVEKEMSELKCTGAEEEEMEEEERQEDDKARELKLAVEQEKKKTSEHEIQEVCEEMMSSTDEEDEDEMGGGEWSSLISKQHIRKLCGELQATLSYLRIDIEPAAPLGEAPPSTIHTILELFKVLRRQMSKLRRQLLPFKERYEEQLARRDSYEGLTEEEKARKKMEKEKNFFDSYREGTEFSSRRVSFEQQTTLSSMFFTHCTPGRPLPYYAETEGISLQVYSFKIAEISSNLHWPLELYGVVAARDNSDRKHNIIFSRPRHDCQKLTSADPFLRLTGPSRAIMALSPVDFEVQLKLKGATESADRELMNRRDHYVGSTIDSEDGTDTEDGIDTLTFCNCLITAELRVEELHSCVQATFLGVRVVGGGPWPFEYGGRIACSSPAHEVVCVDLDGIAEVVDDSSRFQVVLLDSHDCRLTNRKDPRGCVRGEMPIGKAGYLDLTRRVVSVEVRKENRRQYRDSLKVFLQSYSESGGIAAQSHVKIRPKICNISRHSCDLGGSTVEITIAWSAIVRTDLC</sequence>
<dbReference type="Pfam" id="PF20241">
    <property type="entry name" value="DUF6598"/>
    <property type="match status" value="1"/>
</dbReference>
<feature type="domain" description="DUF6598" evidence="2">
    <location>
        <begin position="220"/>
        <end position="508"/>
    </location>
</feature>
<accession>A0A9R1PAD2</accession>
<protein>
    <recommendedName>
        <fullName evidence="2">DUF6598 domain-containing protein</fullName>
    </recommendedName>
</protein>
<feature type="region of interest" description="Disordered" evidence="1">
    <location>
        <begin position="1"/>
        <end position="33"/>
    </location>
</feature>
<feature type="compositionally biased region" description="Acidic residues" evidence="1">
    <location>
        <begin position="16"/>
        <end position="27"/>
    </location>
</feature>
<dbReference type="Gramene" id="TRITD2Av1G294470.1">
    <property type="protein sequence ID" value="TRITD2Av1G294470.1"/>
    <property type="gene ID" value="TRITD2Av1G294470"/>
</dbReference>
<dbReference type="Proteomes" id="UP000324705">
    <property type="component" value="Chromosome 2A"/>
</dbReference>